<dbReference type="Proteomes" id="UP001164250">
    <property type="component" value="Chromosome 9"/>
</dbReference>
<evidence type="ECO:0000313" key="1">
    <source>
        <dbReference type="EMBL" id="KAJ0087846.1"/>
    </source>
</evidence>
<gene>
    <name evidence="1" type="ORF">Patl1_31585</name>
</gene>
<proteinExistence type="predicted"/>
<organism evidence="1 2">
    <name type="scientific">Pistacia atlantica</name>
    <dbReference type="NCBI Taxonomy" id="434234"/>
    <lineage>
        <taxon>Eukaryota</taxon>
        <taxon>Viridiplantae</taxon>
        <taxon>Streptophyta</taxon>
        <taxon>Embryophyta</taxon>
        <taxon>Tracheophyta</taxon>
        <taxon>Spermatophyta</taxon>
        <taxon>Magnoliopsida</taxon>
        <taxon>eudicotyledons</taxon>
        <taxon>Gunneridae</taxon>
        <taxon>Pentapetalae</taxon>
        <taxon>rosids</taxon>
        <taxon>malvids</taxon>
        <taxon>Sapindales</taxon>
        <taxon>Anacardiaceae</taxon>
        <taxon>Pistacia</taxon>
    </lineage>
</organism>
<dbReference type="EMBL" id="CM047905">
    <property type="protein sequence ID" value="KAJ0087846.1"/>
    <property type="molecule type" value="Genomic_DNA"/>
</dbReference>
<accession>A0ACC1AMC2</accession>
<protein>
    <submittedName>
        <fullName evidence="1">Uncharacterized protein</fullName>
    </submittedName>
</protein>
<comment type="caution">
    <text evidence="1">The sequence shown here is derived from an EMBL/GenBank/DDBJ whole genome shotgun (WGS) entry which is preliminary data.</text>
</comment>
<evidence type="ECO:0000313" key="2">
    <source>
        <dbReference type="Proteomes" id="UP001164250"/>
    </source>
</evidence>
<reference evidence="2" key="1">
    <citation type="journal article" date="2023" name="G3 (Bethesda)">
        <title>Genome assembly and association tests identify interacting loci associated with vigor, precocity, and sex in interspecific pistachio rootstocks.</title>
        <authorList>
            <person name="Palmer W."/>
            <person name="Jacygrad E."/>
            <person name="Sagayaradj S."/>
            <person name="Cavanaugh K."/>
            <person name="Han R."/>
            <person name="Bertier L."/>
            <person name="Beede B."/>
            <person name="Kafkas S."/>
            <person name="Golino D."/>
            <person name="Preece J."/>
            <person name="Michelmore R."/>
        </authorList>
    </citation>
    <scope>NUCLEOTIDE SEQUENCE [LARGE SCALE GENOMIC DNA]</scope>
</reference>
<keyword evidence="2" id="KW-1185">Reference proteome</keyword>
<name>A0ACC1AMC2_9ROSI</name>
<sequence>MPRCRFYLIGIILVLLPCHFLQLASAQITHPLEVNALQAVRRALKDTGKNLNSWKKTDPCVSNWTGVICLMDPNDGHLHVQELRLLNMKLSGKLAPALGFVFSNDRIVSHVILNFMWNNLTGSIPKEIGNLITLKLLLLSGNQISGPIPDELGSLSNVTILNLDSNNISGPLPKTFANMTSARHFHLNNNSISGQIPPELSALPQLLHFLLDNNNLSGYLPQEFSRMPNLRILQFDNNNFEGTEIPNSYKNMPKLVKLSLRNCRLQGTIPDFSSVPNLLYLDLSSNQLTGSIPTNKLANNITTIDLSNNMLIGPIPSNFSGFTFLQRLSLENNNLSGSVPSNIWQNVNFRANATLTLDFQNNSLTNVSGTIDPPSNVTIRLQGNPICTSANEFNIVQFCGPNIGDDEVSGTSNNTSNPTCLPQSCPASLHMEYVPESPAFLLLCSALGVDGSQTCLVAVILEDKKSGMSKGAVIGIVLGSIAGLIAISLIILFIFYKKKSKHKQEVSKKQSIAKIPIKAASVKGFSFTELEKATSGFSESSLVGQGGYGKVYKGILDNGTAVAIKRAQQGSLQGEREFLTEIEILSRLHHRNLVSLVGYCDEEGEQMLVYEFMPNGSVHDLLYDAMILMQQQVNSACQSGMIYSVIDNGMGPYSSECLTRFMALALKCCENETERRPSMLEVVRELENLSSMLPESETIQTDSDISASGSSGIPTSSVYSGRNSYVSGDFPEAGSDLVSGVVPTIKPR</sequence>